<dbReference type="Pfam" id="PF22936">
    <property type="entry name" value="Pol_BBD"/>
    <property type="match status" value="1"/>
</dbReference>
<feature type="domain" description="Retrovirus-related Pol polyprotein from transposon TNT 1-94-like beta-barrel" evidence="2">
    <location>
        <begin position="112"/>
        <end position="173"/>
    </location>
</feature>
<proteinExistence type="predicted"/>
<accession>A0AAW2WVR4</accession>
<name>A0AAW2WVR4_9LAMI</name>
<evidence type="ECO:0000259" key="2">
    <source>
        <dbReference type="Pfam" id="PF22936"/>
    </source>
</evidence>
<organism evidence="3">
    <name type="scientific">Sesamum latifolium</name>
    <dbReference type="NCBI Taxonomy" id="2727402"/>
    <lineage>
        <taxon>Eukaryota</taxon>
        <taxon>Viridiplantae</taxon>
        <taxon>Streptophyta</taxon>
        <taxon>Embryophyta</taxon>
        <taxon>Tracheophyta</taxon>
        <taxon>Spermatophyta</taxon>
        <taxon>Magnoliopsida</taxon>
        <taxon>eudicotyledons</taxon>
        <taxon>Gunneridae</taxon>
        <taxon>Pentapetalae</taxon>
        <taxon>asterids</taxon>
        <taxon>lamiids</taxon>
        <taxon>Lamiales</taxon>
        <taxon>Pedaliaceae</taxon>
        <taxon>Sesamum</taxon>
    </lineage>
</organism>
<sequence length="296" mass="33841">MTAKFSKLDKFEGVDFRRWQKKMHFLLTTLKAVYVLSTPLPDYMVDETVEQIRRRSKWKNDDYICRGHGMSDTLFNVYQNVESAKALWDALEAKYMAEDASSKKFLDDDVAWWIDWGATTHACKDRGWFKVFQPVDDGSILHMGNESSAPIVGVGSIVLEFTSGKTINLSNVFNTVLESRDAIFDETRFSSIPRPKDMIPSTSGTNKETESSKMTPDEPMELRKSKRDDPKIFDEAMKSQDVAFWKEAINDGMDSIMGNNTWVLADLPPGCKPLGCKWIFKKKMKVDGTIEKLRQD</sequence>
<dbReference type="PANTHER" id="PTHR47592">
    <property type="entry name" value="PBF68 PROTEIN"/>
    <property type="match status" value="1"/>
</dbReference>
<dbReference type="AlphaFoldDB" id="A0AAW2WVR4"/>
<evidence type="ECO:0000256" key="1">
    <source>
        <dbReference type="SAM" id="MobiDB-lite"/>
    </source>
</evidence>
<gene>
    <name evidence="3" type="ORF">Slati_1725600</name>
</gene>
<dbReference type="InterPro" id="IPR054722">
    <property type="entry name" value="PolX-like_BBD"/>
</dbReference>
<reference evidence="3" key="2">
    <citation type="journal article" date="2024" name="Plant">
        <title>Genomic evolution and insights into agronomic trait innovations of Sesamum species.</title>
        <authorList>
            <person name="Miao H."/>
            <person name="Wang L."/>
            <person name="Qu L."/>
            <person name="Liu H."/>
            <person name="Sun Y."/>
            <person name="Le M."/>
            <person name="Wang Q."/>
            <person name="Wei S."/>
            <person name="Zheng Y."/>
            <person name="Lin W."/>
            <person name="Duan Y."/>
            <person name="Cao H."/>
            <person name="Xiong S."/>
            <person name="Wang X."/>
            <person name="Wei L."/>
            <person name="Li C."/>
            <person name="Ma Q."/>
            <person name="Ju M."/>
            <person name="Zhao R."/>
            <person name="Li G."/>
            <person name="Mu C."/>
            <person name="Tian Q."/>
            <person name="Mei H."/>
            <person name="Zhang T."/>
            <person name="Gao T."/>
            <person name="Zhang H."/>
        </authorList>
    </citation>
    <scope>NUCLEOTIDE SEQUENCE</scope>
    <source>
        <strain evidence="3">KEN1</strain>
    </source>
</reference>
<feature type="region of interest" description="Disordered" evidence="1">
    <location>
        <begin position="194"/>
        <end position="225"/>
    </location>
</feature>
<reference evidence="3" key="1">
    <citation type="submission" date="2020-06" db="EMBL/GenBank/DDBJ databases">
        <authorList>
            <person name="Li T."/>
            <person name="Hu X."/>
            <person name="Zhang T."/>
            <person name="Song X."/>
            <person name="Zhang H."/>
            <person name="Dai N."/>
            <person name="Sheng W."/>
            <person name="Hou X."/>
            <person name="Wei L."/>
        </authorList>
    </citation>
    <scope>NUCLEOTIDE SEQUENCE</scope>
    <source>
        <strain evidence="3">KEN1</strain>
        <tissue evidence="3">Leaf</tissue>
    </source>
</reference>
<evidence type="ECO:0000313" key="3">
    <source>
        <dbReference type="EMBL" id="KAL0445977.1"/>
    </source>
</evidence>
<dbReference type="PANTHER" id="PTHR47592:SF29">
    <property type="entry name" value="ZINC FINGER, CCHC-TYPE"/>
    <property type="match status" value="1"/>
</dbReference>
<dbReference type="EMBL" id="JACGWN010000006">
    <property type="protein sequence ID" value="KAL0445977.1"/>
    <property type="molecule type" value="Genomic_DNA"/>
</dbReference>
<comment type="caution">
    <text evidence="3">The sequence shown here is derived from an EMBL/GenBank/DDBJ whole genome shotgun (WGS) entry which is preliminary data.</text>
</comment>
<protein>
    <submittedName>
        <fullName evidence="3">Mitochondrial protein</fullName>
    </submittedName>
</protein>